<organism evidence="2 3">
    <name type="scientific">Galdieria yellowstonensis</name>
    <dbReference type="NCBI Taxonomy" id="3028027"/>
    <lineage>
        <taxon>Eukaryota</taxon>
        <taxon>Rhodophyta</taxon>
        <taxon>Bangiophyceae</taxon>
        <taxon>Galdieriales</taxon>
        <taxon>Galdieriaceae</taxon>
        <taxon>Galdieria</taxon>
    </lineage>
</organism>
<keyword evidence="3" id="KW-1185">Reference proteome</keyword>
<gene>
    <name evidence="2" type="ORF">GAYE_SCF72G6978</name>
</gene>
<proteinExistence type="predicted"/>
<evidence type="ECO:0000313" key="3">
    <source>
        <dbReference type="Proteomes" id="UP001300502"/>
    </source>
</evidence>
<name>A0AAV9IP26_9RHOD</name>
<reference evidence="2 3" key="1">
    <citation type="submission" date="2022-07" db="EMBL/GenBank/DDBJ databases">
        <title>Genome-wide signatures of adaptation to extreme environments.</title>
        <authorList>
            <person name="Cho C.H."/>
            <person name="Yoon H.S."/>
        </authorList>
    </citation>
    <scope>NUCLEOTIDE SEQUENCE [LARGE SCALE GENOMIC DNA]</scope>
    <source>
        <strain evidence="2 3">108.79 E11</strain>
    </source>
</reference>
<sequence length="868" mass="100223">MLVVVGPPMESTCDTRVYLDDQPQLCKYASLCPYLEQQESVKGFKPCYSTVYLGEEATCLVALAVDSSRVLVLDGRSGQLVFQLSLSESDWMGFLKSNQAYADSCGTICSVYLSLVDEYLPTRYHLDLWLVYSNGVDFSVVFSVEFCVKVVMNQSILHLDSIELLALPENIYPFQWTHVNTSRFGTSSQLFVSFYILGMDVGGPVAFFNPRHKGWVKEEYRSVVLVCNYSILSIQVHPGGSMSLDYNWIIEELPCITSAWLLSSMEECCWLWEGYPCFLIGTIQGSIEWISMKDNKCKKIYQLNAAVKNLIVTRQFMVACDELGDGISIPLPFILYLSCGLNRAVVLDEQRLVKFSVGDSVQLLEKMTEDTFLLLSKTAGYQYFRIYEEQTSCSDGCYRCHWVTLIATSDAYVGWTMKADFHCEEKEEEEEIDVVYIASDGSFLVVSSTALANHLGHAKDSFLRGLDEEDRNVRYLFQQLDNTFRIQQRYECLFQQLQGEMSRLGSLLRSYDKMKMEIAENRNDHFHIAVKQVRCIETESCLQAKEDHPIGRWFYVTLEWTCRGLQLPIPFCMVVQWKNTLSNDVDISKNIEKDDMEMLHQHTFYYHSLTSDDKETCERMEIPIYKTNGLSVSFRVFLLMEWNFIGPVLSNRRNVYPIVLELPCERNRLDILDFCQPLVSSIQHKEEDPKNVTSGDGTRPTMTTSCRISNPYPQKCLHSFLFPSEWNVSEKDWLVPIKTPWNENVVFMNRMETMVLQCSSIWSLPIFHSCLWTRFGRHLSQDSKQTRIAATTTTTSQLEERWRDNKKVIFHSLQQAQNELQQAEQILEEMRRNFQVELGTAQDICRSILEAYRLWRGCCFVIGCNTCR</sequence>
<accession>A0AAV9IP26</accession>
<feature type="coiled-coil region" evidence="1">
    <location>
        <begin position="806"/>
        <end position="833"/>
    </location>
</feature>
<dbReference type="EMBL" id="JANCYU010000074">
    <property type="protein sequence ID" value="KAK4529028.1"/>
    <property type="molecule type" value="Genomic_DNA"/>
</dbReference>
<keyword evidence="1" id="KW-0175">Coiled coil</keyword>
<dbReference type="Proteomes" id="UP001300502">
    <property type="component" value="Unassembled WGS sequence"/>
</dbReference>
<protein>
    <submittedName>
        <fullName evidence="2">Uncharacterized protein</fullName>
    </submittedName>
</protein>
<comment type="caution">
    <text evidence="2">The sequence shown here is derived from an EMBL/GenBank/DDBJ whole genome shotgun (WGS) entry which is preliminary data.</text>
</comment>
<dbReference type="AlphaFoldDB" id="A0AAV9IP26"/>
<evidence type="ECO:0000256" key="1">
    <source>
        <dbReference type="SAM" id="Coils"/>
    </source>
</evidence>
<evidence type="ECO:0000313" key="2">
    <source>
        <dbReference type="EMBL" id="KAK4529028.1"/>
    </source>
</evidence>